<feature type="transmembrane region" description="Helical" evidence="2">
    <location>
        <begin position="36"/>
        <end position="56"/>
    </location>
</feature>
<protein>
    <recommendedName>
        <fullName evidence="3">YdbS-like PH domain-containing protein</fullName>
    </recommendedName>
</protein>
<feature type="region of interest" description="Disordered" evidence="1">
    <location>
        <begin position="1"/>
        <end position="24"/>
    </location>
</feature>
<dbReference type="AlphaFoldDB" id="A0A2R7Z0P5"/>
<feature type="transmembrane region" description="Helical" evidence="2">
    <location>
        <begin position="262"/>
        <end position="289"/>
    </location>
</feature>
<feature type="transmembrane region" description="Helical" evidence="2">
    <location>
        <begin position="221"/>
        <end position="242"/>
    </location>
</feature>
<evidence type="ECO:0000313" key="5">
    <source>
        <dbReference type="Proteomes" id="UP000244867"/>
    </source>
</evidence>
<sequence>MSEPSAPEADLAPGATEATPEAGPEVEWHRLSPRNLLINPVKVVGQFAVPAVIALVGVSQGDRGLPWWAAPFVVVGALALGAVPWLTTFYRTTPTQFQVRSGLLNKTMKTAPLDRVRSVDLEASLLHRVVGLSKVQVGTGVDDDRITLDSVSTEQAATLRQFLLARRAPTTVPSDQPTGQPIGQPTGQPAGDGPVGTGELSGVPPEPGRVLAEIDWAWLRFAPFSLARLVVLAAAVGALSQFGDQLPIADTAQSAWGWVHQFALYLVVLGLLVGGLVSWVMVAVTGYVVQWWNMRLTREAGSLHLTAGLFTTRSITVEEQRVRGVEMKEPVLLRLVGGAELSTLATGVGSGGVTAILPPCPVGVARDVGADVLETATPMGVPLVAHGPAARRRTWIRHLWGVLVVTAIPLVASIWVDLPWWLPVLVGVVSLALAGLGAEAAYRHLGHAATPDHVVVGSGELTRVRTVLEHDGIIGWVVHQTFFQRRLSLATLTATTAAGAERVVARDIPLPAAIRLADASTPGVLTAFLA</sequence>
<accession>A0A2R7Z0P5</accession>
<evidence type="ECO:0000256" key="2">
    <source>
        <dbReference type="SAM" id="Phobius"/>
    </source>
</evidence>
<feature type="transmembrane region" description="Helical" evidence="2">
    <location>
        <begin position="422"/>
        <end position="442"/>
    </location>
</feature>
<name>A0A2R7Z0P5_9ACTN</name>
<dbReference type="EMBL" id="PYXZ01000001">
    <property type="protein sequence ID" value="PUA82198.1"/>
    <property type="molecule type" value="Genomic_DNA"/>
</dbReference>
<feature type="domain" description="YdbS-like PH" evidence="3">
    <location>
        <begin position="85"/>
        <end position="162"/>
    </location>
</feature>
<proteinExistence type="predicted"/>
<keyword evidence="5" id="KW-1185">Reference proteome</keyword>
<dbReference type="PANTHER" id="PTHR34473:SF2">
    <property type="entry name" value="UPF0699 TRANSMEMBRANE PROTEIN YDBT"/>
    <property type="match status" value="1"/>
</dbReference>
<dbReference type="OrthoDB" id="4121259at2"/>
<dbReference type="InterPro" id="IPR014529">
    <property type="entry name" value="UCP026631"/>
</dbReference>
<feature type="transmembrane region" description="Helical" evidence="2">
    <location>
        <begin position="399"/>
        <end position="416"/>
    </location>
</feature>
<dbReference type="PIRSF" id="PIRSF026631">
    <property type="entry name" value="UCP026631"/>
    <property type="match status" value="1"/>
</dbReference>
<dbReference type="RefSeq" id="WP_108342383.1">
    <property type="nucleotide sequence ID" value="NZ_PYXZ01000001.1"/>
</dbReference>
<dbReference type="Proteomes" id="UP000244867">
    <property type="component" value="Unassembled WGS sequence"/>
</dbReference>
<dbReference type="PANTHER" id="PTHR34473">
    <property type="entry name" value="UPF0699 TRANSMEMBRANE PROTEIN YDBS"/>
    <property type="match status" value="1"/>
</dbReference>
<keyword evidence="2" id="KW-1133">Transmembrane helix</keyword>
<organism evidence="4 5">
    <name type="scientific">Nocardioides currus</name>
    <dbReference type="NCBI Taxonomy" id="2133958"/>
    <lineage>
        <taxon>Bacteria</taxon>
        <taxon>Bacillati</taxon>
        <taxon>Actinomycetota</taxon>
        <taxon>Actinomycetes</taxon>
        <taxon>Propionibacteriales</taxon>
        <taxon>Nocardioidaceae</taxon>
        <taxon>Nocardioides</taxon>
    </lineage>
</organism>
<feature type="transmembrane region" description="Helical" evidence="2">
    <location>
        <begin position="68"/>
        <end position="90"/>
    </location>
</feature>
<feature type="region of interest" description="Disordered" evidence="1">
    <location>
        <begin position="170"/>
        <end position="203"/>
    </location>
</feature>
<evidence type="ECO:0000313" key="4">
    <source>
        <dbReference type="EMBL" id="PUA82198.1"/>
    </source>
</evidence>
<feature type="domain" description="YdbS-like PH" evidence="3">
    <location>
        <begin position="442"/>
        <end position="515"/>
    </location>
</feature>
<feature type="compositionally biased region" description="Polar residues" evidence="1">
    <location>
        <begin position="171"/>
        <end position="187"/>
    </location>
</feature>
<keyword evidence="2" id="KW-0812">Transmembrane</keyword>
<reference evidence="4 5" key="1">
    <citation type="submission" date="2018-03" db="EMBL/GenBank/DDBJ databases">
        <authorList>
            <person name="Keele B.F."/>
        </authorList>
    </citation>
    <scope>NUCLEOTIDE SEQUENCE [LARGE SCALE GENOMIC DNA]</scope>
    <source>
        <strain evidence="4 5">IB-3</strain>
    </source>
</reference>
<dbReference type="InterPro" id="IPR005182">
    <property type="entry name" value="YdbS-like_PH"/>
</dbReference>
<gene>
    <name evidence="4" type="ORF">C7S10_00055</name>
</gene>
<dbReference type="Pfam" id="PF03703">
    <property type="entry name" value="bPH_2"/>
    <property type="match status" value="2"/>
</dbReference>
<keyword evidence="2" id="KW-0472">Membrane</keyword>
<evidence type="ECO:0000259" key="3">
    <source>
        <dbReference type="Pfam" id="PF03703"/>
    </source>
</evidence>
<comment type="caution">
    <text evidence="4">The sequence shown here is derived from an EMBL/GenBank/DDBJ whole genome shotgun (WGS) entry which is preliminary data.</text>
</comment>
<evidence type="ECO:0000256" key="1">
    <source>
        <dbReference type="SAM" id="MobiDB-lite"/>
    </source>
</evidence>